<dbReference type="EMBL" id="CAJNDS010001024">
    <property type="protein sequence ID" value="CAE7244398.1"/>
    <property type="molecule type" value="Genomic_DNA"/>
</dbReference>
<evidence type="ECO:0000313" key="2">
    <source>
        <dbReference type="EMBL" id="CAE7244398.1"/>
    </source>
</evidence>
<reference evidence="2" key="1">
    <citation type="submission" date="2021-02" db="EMBL/GenBank/DDBJ databases">
        <authorList>
            <person name="Dougan E. K."/>
            <person name="Rhodes N."/>
            <person name="Thang M."/>
            <person name="Chan C."/>
        </authorList>
    </citation>
    <scope>NUCLEOTIDE SEQUENCE</scope>
</reference>
<name>A0A812LR03_9DINO</name>
<dbReference type="Proteomes" id="UP000604046">
    <property type="component" value="Unassembled WGS sequence"/>
</dbReference>
<sequence>MAALMLSNIWDTTQDFHPRTVMLLVGELFISWICPDAYVVGSSAVGFVAAHGLATAYVQGCEAFSLLFNVQLLLELFLDIAVPVIVRRVHEEQVAAYHQSKDAESLVLAFRQMLKGVCDGDMLLDSNFKICASSSGLQHLLGSHETLAGRKITELLAPDDAMKQKFEKFLNGTAMSTPTSPPRCLRVALKAMAGHEIPVDVLHVRLRLHGDTVQHLLAITGDAESQPQPEAEEDAIPTSLLSKAPSPRHLSQTSSQSGSVEFYDELSDLTILLNASTELLDIEEAHLRFVRHSEAPEMKMGMPSLKRFLRPLDWQTLEPQLRQFAHSVKHCREPSPQALPPVIVNLPGEPKTRLQARSVCVKSLYSGPRPQGKPAYLYLHLRKFNGGHKKGKTNLEGVEEDTQMDMTAYSSSKEDANAICSDPSAGVKP</sequence>
<organism evidence="2 3">
    <name type="scientific">Symbiodinium natans</name>
    <dbReference type="NCBI Taxonomy" id="878477"/>
    <lineage>
        <taxon>Eukaryota</taxon>
        <taxon>Sar</taxon>
        <taxon>Alveolata</taxon>
        <taxon>Dinophyceae</taxon>
        <taxon>Suessiales</taxon>
        <taxon>Symbiodiniaceae</taxon>
        <taxon>Symbiodinium</taxon>
    </lineage>
</organism>
<evidence type="ECO:0008006" key="4">
    <source>
        <dbReference type="Google" id="ProtNLM"/>
    </source>
</evidence>
<gene>
    <name evidence="2" type="ORF">SNAT2548_LOCUS11423</name>
</gene>
<proteinExistence type="predicted"/>
<accession>A0A812LR03</accession>
<protein>
    <recommendedName>
        <fullName evidence="4">PAS domain-containing protein</fullName>
    </recommendedName>
</protein>
<keyword evidence="3" id="KW-1185">Reference proteome</keyword>
<evidence type="ECO:0000313" key="3">
    <source>
        <dbReference type="Proteomes" id="UP000604046"/>
    </source>
</evidence>
<evidence type="ECO:0000256" key="1">
    <source>
        <dbReference type="SAM" id="MobiDB-lite"/>
    </source>
</evidence>
<dbReference type="AlphaFoldDB" id="A0A812LR03"/>
<feature type="region of interest" description="Disordered" evidence="1">
    <location>
        <begin position="410"/>
        <end position="429"/>
    </location>
</feature>
<comment type="caution">
    <text evidence="2">The sequence shown here is derived from an EMBL/GenBank/DDBJ whole genome shotgun (WGS) entry which is preliminary data.</text>
</comment>